<name>A0A5Q0M6I3_VARPD</name>
<dbReference type="AlphaFoldDB" id="A0A5Q0M6I3"/>
<organism evidence="2 3">
    <name type="scientific">Variovorax paradoxus</name>
    <dbReference type="NCBI Taxonomy" id="34073"/>
    <lineage>
        <taxon>Bacteria</taxon>
        <taxon>Pseudomonadati</taxon>
        <taxon>Pseudomonadota</taxon>
        <taxon>Betaproteobacteria</taxon>
        <taxon>Burkholderiales</taxon>
        <taxon>Comamonadaceae</taxon>
        <taxon>Variovorax</taxon>
    </lineage>
</organism>
<evidence type="ECO:0000259" key="1">
    <source>
        <dbReference type="Pfam" id="PF14534"/>
    </source>
</evidence>
<dbReference type="Proteomes" id="UP000326780">
    <property type="component" value="Chromosome"/>
</dbReference>
<dbReference type="SUPFAM" id="SSF54427">
    <property type="entry name" value="NTF2-like"/>
    <property type="match status" value="1"/>
</dbReference>
<proteinExistence type="predicted"/>
<feature type="domain" description="DUF4440" evidence="1">
    <location>
        <begin position="10"/>
        <end position="116"/>
    </location>
</feature>
<reference evidence="2 3" key="1">
    <citation type="submission" date="2019-10" db="EMBL/GenBank/DDBJ databases">
        <title>Complete genome sequence of Variovorax paradoxus 5C-2.</title>
        <authorList>
            <person name="Gogoleva N.E."/>
            <person name="Balkin A.S."/>
        </authorList>
    </citation>
    <scope>NUCLEOTIDE SEQUENCE [LARGE SCALE GENOMIC DNA]</scope>
    <source>
        <strain evidence="2 3">5C-2</strain>
    </source>
</reference>
<evidence type="ECO:0000313" key="2">
    <source>
        <dbReference type="EMBL" id="QFZ85099.1"/>
    </source>
</evidence>
<dbReference type="Gene3D" id="3.10.450.50">
    <property type="match status" value="1"/>
</dbReference>
<gene>
    <name evidence="2" type="ORF">GFK26_21240</name>
</gene>
<dbReference type="RefSeq" id="WP_153283717.1">
    <property type="nucleotide sequence ID" value="NZ_CP045644.1"/>
</dbReference>
<dbReference type="EMBL" id="CP045644">
    <property type="protein sequence ID" value="QFZ85099.1"/>
    <property type="molecule type" value="Genomic_DNA"/>
</dbReference>
<dbReference type="InterPro" id="IPR027843">
    <property type="entry name" value="DUF4440"/>
</dbReference>
<protein>
    <submittedName>
        <fullName evidence="2">DUF4440 domain-containing protein</fullName>
    </submittedName>
</protein>
<accession>A0A5Q0M6I3</accession>
<sequence length="132" mass="14848">MSTNNVEAQLRELEGQRCVAMVAGDLPRLRQLLHRDLIHVHAKGQVDTHESYFASGGFKVNYTRLERGELTVRVLGDSALMTGRQLLEAVRKANGEHVRIESQVMQIWVREGGSWQQLAFQTTPSEHTVTPA</sequence>
<dbReference type="Pfam" id="PF14534">
    <property type="entry name" value="DUF4440"/>
    <property type="match status" value="1"/>
</dbReference>
<dbReference type="InterPro" id="IPR032710">
    <property type="entry name" value="NTF2-like_dom_sf"/>
</dbReference>
<evidence type="ECO:0000313" key="3">
    <source>
        <dbReference type="Proteomes" id="UP000326780"/>
    </source>
</evidence>